<protein>
    <submittedName>
        <fullName evidence="6">Cullin domain containing protein</fullName>
    </submittedName>
</protein>
<dbReference type="EMBL" id="LN877949">
    <property type="protein sequence ID" value="CUV05197.1"/>
    <property type="molecule type" value="Genomic_DNA"/>
</dbReference>
<dbReference type="PROSITE" id="PS50069">
    <property type="entry name" value="CULLIN_2"/>
    <property type="match status" value="1"/>
</dbReference>
<dbReference type="OrthoDB" id="27073at2759"/>
<dbReference type="InterPro" id="IPR045093">
    <property type="entry name" value="Cullin"/>
</dbReference>
<evidence type="ECO:0000256" key="3">
    <source>
        <dbReference type="RuleBase" id="RU003829"/>
    </source>
</evidence>
<dbReference type="SMART" id="SM00884">
    <property type="entry name" value="Cullin_Nedd8"/>
    <property type="match status" value="1"/>
</dbReference>
<dbReference type="Gene3D" id="1.20.1310.10">
    <property type="entry name" value="Cullin Repeats"/>
    <property type="match status" value="3"/>
</dbReference>
<dbReference type="InterPro" id="IPR036317">
    <property type="entry name" value="Cullin_homology_sf"/>
</dbReference>
<dbReference type="InterPro" id="IPR036388">
    <property type="entry name" value="WH-like_DNA-bd_sf"/>
</dbReference>
<dbReference type="VEuPathDB" id="CryptoDB:CHUDEA3_2790"/>
<dbReference type="PANTHER" id="PTHR11932">
    <property type="entry name" value="CULLIN"/>
    <property type="match status" value="1"/>
</dbReference>
<dbReference type="InterPro" id="IPR059120">
    <property type="entry name" value="Cullin-like_AB"/>
</dbReference>
<dbReference type="VEuPathDB" id="CryptoDB:ChTU502y2012_401g0285"/>
<dbReference type="VEuPathDB" id="CryptoDB:GY17_00002505"/>
<dbReference type="Pfam" id="PF26557">
    <property type="entry name" value="Cullin_AB"/>
    <property type="match status" value="1"/>
</dbReference>
<dbReference type="GO" id="GO:0006511">
    <property type="term" value="P:ubiquitin-dependent protein catabolic process"/>
    <property type="evidence" value="ECO:0007669"/>
    <property type="project" value="InterPro"/>
</dbReference>
<reference evidence="6 7" key="3">
    <citation type="submission" date="2017-10" db="EMBL/GenBank/DDBJ databases">
        <title>Consistent, comparative and evidence-based genome annotation and re-annotation for the closely-related species, Cryptosporidium parvum, C. hominis and C. tyzzeri.</title>
        <authorList>
            <person name="Baptista R.P."/>
            <person name="Li Y."/>
            <person name="Sateriale A."/>
            <person name="Striepen B."/>
            <person name="Kissinger J.C."/>
        </authorList>
    </citation>
    <scope>NUCLEOTIDE SEQUENCE [LARGE SCALE GENOMIC DNA]</scope>
    <source>
        <strain evidence="6">30976</strain>
    </source>
</reference>
<dbReference type="Proteomes" id="UP001429100">
    <property type="component" value="Unassembled WGS sequence"/>
</dbReference>
<dbReference type="EMBL" id="JTAI01000031">
    <property type="protein sequence ID" value="PPS93751.1"/>
    <property type="molecule type" value="Genomic_DNA"/>
</dbReference>
<evidence type="ECO:0000313" key="6">
    <source>
        <dbReference type="EMBL" id="PPS93751.1"/>
    </source>
</evidence>
<dbReference type="SUPFAM" id="SSF75632">
    <property type="entry name" value="Cullin homology domain"/>
    <property type="match status" value="1"/>
</dbReference>
<dbReference type="SMART" id="SM00182">
    <property type="entry name" value="CULLIN"/>
    <property type="match status" value="1"/>
</dbReference>
<reference evidence="6 7" key="1">
    <citation type="submission" date="2014-11" db="EMBL/GenBank/DDBJ databases">
        <title>Comparative genomic analysis of Cryptosporidium hominis reveals occurrence of genetic recombination in virulent subtypes.</title>
        <authorList>
            <person name="Guo Y."/>
            <person name="Tang K."/>
            <person name="Frace M."/>
            <person name="Li N."/>
            <person name="Roellig D.M."/>
            <person name="Sammons S."/>
            <person name="Knipe K."/>
            <person name="Rowe L."/>
            <person name="Feng Y."/>
            <person name="Xiao L."/>
        </authorList>
    </citation>
    <scope>NUCLEOTIDE SEQUENCE [LARGE SCALE GENOMIC DNA]</scope>
    <source>
        <strain evidence="6">30976</strain>
    </source>
</reference>
<evidence type="ECO:0000256" key="2">
    <source>
        <dbReference type="PROSITE-ProRule" id="PRU00330"/>
    </source>
</evidence>
<dbReference type="InterPro" id="IPR036390">
    <property type="entry name" value="WH_DNA-bd_sf"/>
</dbReference>
<dbReference type="GO" id="GO:0031625">
    <property type="term" value="F:ubiquitin protein ligase binding"/>
    <property type="evidence" value="ECO:0007669"/>
    <property type="project" value="InterPro"/>
</dbReference>
<evidence type="ECO:0000313" key="5">
    <source>
        <dbReference type="EMBL" id="CUV05197.1"/>
    </source>
</evidence>
<comment type="similarity">
    <text evidence="1 2 3">Belongs to the cullin family.</text>
</comment>
<dbReference type="SUPFAM" id="SSF46785">
    <property type="entry name" value="Winged helix' DNA-binding domain"/>
    <property type="match status" value="1"/>
</dbReference>
<dbReference type="AlphaFoldDB" id="A0A0S4TEZ5"/>
<organism evidence="5">
    <name type="scientific">Cryptosporidium hominis</name>
    <dbReference type="NCBI Taxonomy" id="237895"/>
    <lineage>
        <taxon>Eukaryota</taxon>
        <taxon>Sar</taxon>
        <taxon>Alveolata</taxon>
        <taxon>Apicomplexa</taxon>
        <taxon>Conoidasida</taxon>
        <taxon>Coccidia</taxon>
        <taxon>Eucoccidiorida</taxon>
        <taxon>Eimeriorina</taxon>
        <taxon>Cryptosporidiidae</taxon>
        <taxon>Cryptosporidium</taxon>
    </lineage>
</organism>
<feature type="domain" description="Cullin family profile" evidence="4">
    <location>
        <begin position="447"/>
        <end position="672"/>
    </location>
</feature>
<evidence type="ECO:0000313" key="7">
    <source>
        <dbReference type="Proteomes" id="UP001429100"/>
    </source>
</evidence>
<dbReference type="Gene3D" id="1.10.10.10">
    <property type="entry name" value="Winged helix-like DNA-binding domain superfamily/Winged helix DNA-binding domain"/>
    <property type="match status" value="1"/>
</dbReference>
<reference evidence="5" key="2">
    <citation type="submission" date="2015-08" db="EMBL/GenBank/DDBJ databases">
        <authorList>
            <person name="Babu N.S."/>
            <person name="Beckwith C.J."/>
            <person name="Beseler K.G."/>
            <person name="Brison A."/>
            <person name="Carone J.V."/>
            <person name="Caskin T.P."/>
            <person name="Diamond M."/>
            <person name="Durham M.E."/>
            <person name="Foxe J.M."/>
            <person name="Go M."/>
            <person name="Henderson B.A."/>
            <person name="Jones I.B."/>
            <person name="McGettigan J.A."/>
            <person name="Micheletti S.J."/>
            <person name="Nasrallah M.E."/>
            <person name="Ortiz D."/>
            <person name="Piller C.R."/>
            <person name="Privatt S.R."/>
            <person name="Schneider S.L."/>
            <person name="Sharp S."/>
            <person name="Smith T.C."/>
            <person name="Stanton J.D."/>
            <person name="Ullery H.E."/>
            <person name="Wilson R.J."/>
            <person name="Serrano M.G."/>
            <person name="Buck G."/>
            <person name="Lee V."/>
            <person name="Wang Y."/>
            <person name="Carvalho R."/>
            <person name="Voegtly L."/>
            <person name="Shi R."/>
            <person name="Duckworth R."/>
            <person name="Johnson A."/>
            <person name="Loviza R."/>
            <person name="Walstead R."/>
            <person name="Shah Z."/>
            <person name="Kiflezghi M."/>
            <person name="Wade K."/>
            <person name="Ball S.L."/>
            <person name="Bradley K.W."/>
            <person name="Asai D.J."/>
            <person name="Bowman C.A."/>
            <person name="Russell D.A."/>
            <person name="Pope W.H."/>
            <person name="Jacobs-Sera D."/>
            <person name="Hendrix R.W."/>
            <person name="Hatfull G.F."/>
        </authorList>
    </citation>
    <scope>NUCLEOTIDE SEQUENCE [LARGE SCALE GENOMIC DNA]</scope>
</reference>
<sequence length="851" mass="100706">MEMDLIPTNISFNPFRIESLIDDHTAVSLYRGIYECLELIKCGETHKLSFEFLYRTCYRLTINNYGGMLYCGVLDFIVEMLDKERKDETLDEIVNFWKTFEVTMDTLHDVLMYLEKNFIISNTKVPIKTAGMSIFLKYYLLSSNRIVNVINYVLEQLNYIRKSKKLDINFSKEIRFIVEQILSLPSIEINIKSLPEDIVDTIRLNEVCCQSKIIEDDELISLKSKIPVINGAYDNKILIFTYKFNHKAPEFNWRDFAIFNQFFMPYFLAKSREYHEKEFEMSHTLDKDSISQIRNYLNKCEQNYMFEKMIVENCLVFQVWEELIKEMDKIWIHPFFERFSSINLFEFFLIGTKNDLQQLFRILSRVPECLEKLKNSLKQFFSIRLEKIFPVDEVFINDGFKKFIDKVHLFKCRSEFIFIECFKNNSMFNQVLSVSFEDFFLNRNATTTINLMVNGFDIVLRSLYNDNKIDENNKHLDTLFWLFKYVSNKSLFEIKYRTLLCKRLMEFDVNKRNIEHNIIIKLRGECGHGYTLKLEGILADMIQSEVLNIEFQQINNEISDLSNTIINYKVITPNFWITHPYINFSFLNNLNCKLDNFTQFFYSKYERRKLQWHLGEGSAIINVNLKSQFNKSFTIECSTIQMFILDIFNTFDFISFEEMQKIIGCSDINLLKHNLLCLVFENEPLLNIIPITRWKEITISNNNLNENKGIFGITELNICPKEHFSTNKNSLIASVSLTDIICINNDANVKGNSIIKYNYDSLDLNYEIKQNFDSEGSSIRDKGYIIDSIIVRNLKKNKTLHIDDITRRVINHNDVLLHGSTELIVERLEMLCQKEFVSKDLFSQNLYSYVP</sequence>
<dbReference type="InterPro" id="IPR016159">
    <property type="entry name" value="Cullin_repeat-like_dom_sf"/>
</dbReference>
<name>A0A0S4TEZ5_CRYHO</name>
<dbReference type="InterPro" id="IPR019559">
    <property type="entry name" value="Cullin_neddylation_domain"/>
</dbReference>
<evidence type="ECO:0000259" key="4">
    <source>
        <dbReference type="PROSITE" id="PS50069"/>
    </source>
</evidence>
<dbReference type="InterPro" id="IPR016158">
    <property type="entry name" value="Cullin_homology"/>
</dbReference>
<dbReference type="VEuPathDB" id="CryptoDB:Chro.30317"/>
<dbReference type="InterPro" id="IPR001373">
    <property type="entry name" value="Cullin_N"/>
</dbReference>
<proteinExistence type="inferred from homology"/>
<dbReference type="Gene3D" id="3.30.230.130">
    <property type="entry name" value="Cullin, Chain C, Domain 2"/>
    <property type="match status" value="1"/>
</dbReference>
<dbReference type="Proteomes" id="UP000199752">
    <property type="component" value="Chromosome 3"/>
</dbReference>
<dbReference type="SUPFAM" id="SSF74788">
    <property type="entry name" value="Cullin repeat-like"/>
    <property type="match status" value="1"/>
</dbReference>
<accession>A0A0S4TEZ5</accession>
<keyword evidence="7" id="KW-1185">Reference proteome</keyword>
<dbReference type="Pfam" id="PF00888">
    <property type="entry name" value="Cullin"/>
    <property type="match status" value="2"/>
</dbReference>
<evidence type="ECO:0000256" key="1">
    <source>
        <dbReference type="ARBA" id="ARBA00006019"/>
    </source>
</evidence>
<gene>
    <name evidence="5" type="ORF">CHUDEA3_2790</name>
    <name evidence="6" type="ORF">GY17_00002505</name>
</gene>